<keyword evidence="4" id="KW-0472">Membrane</keyword>
<dbReference type="EMBL" id="JAVFHQ010000042">
    <property type="protein sequence ID" value="KAK4542412.1"/>
    <property type="molecule type" value="Genomic_DNA"/>
</dbReference>
<dbReference type="GO" id="GO:0016020">
    <property type="term" value="C:membrane"/>
    <property type="evidence" value="ECO:0007669"/>
    <property type="project" value="UniProtKB-SubCell"/>
</dbReference>
<dbReference type="SUPFAM" id="SSF103473">
    <property type="entry name" value="MFS general substrate transporter"/>
    <property type="match status" value="1"/>
</dbReference>
<feature type="transmembrane region" description="Helical" evidence="4">
    <location>
        <begin position="216"/>
        <end position="235"/>
    </location>
</feature>
<dbReference type="AlphaFoldDB" id="A0AAV9JBX4"/>
<feature type="compositionally biased region" description="Polar residues" evidence="3">
    <location>
        <begin position="487"/>
        <end position="505"/>
    </location>
</feature>
<organism evidence="5 6">
    <name type="scientific">Oleoguttula mirabilis</name>
    <dbReference type="NCBI Taxonomy" id="1507867"/>
    <lineage>
        <taxon>Eukaryota</taxon>
        <taxon>Fungi</taxon>
        <taxon>Dikarya</taxon>
        <taxon>Ascomycota</taxon>
        <taxon>Pezizomycotina</taxon>
        <taxon>Dothideomycetes</taxon>
        <taxon>Dothideomycetidae</taxon>
        <taxon>Mycosphaerellales</taxon>
        <taxon>Teratosphaeriaceae</taxon>
        <taxon>Oleoguttula</taxon>
    </lineage>
</organism>
<evidence type="ECO:0008006" key="7">
    <source>
        <dbReference type="Google" id="ProtNLM"/>
    </source>
</evidence>
<dbReference type="InterPro" id="IPR050327">
    <property type="entry name" value="Proton-linked_MCT"/>
</dbReference>
<evidence type="ECO:0000313" key="6">
    <source>
        <dbReference type="Proteomes" id="UP001324427"/>
    </source>
</evidence>
<protein>
    <recommendedName>
        <fullName evidence="7">MFS general substrate transporter</fullName>
    </recommendedName>
</protein>
<feature type="transmembrane region" description="Helical" evidence="4">
    <location>
        <begin position="349"/>
        <end position="370"/>
    </location>
</feature>
<accession>A0AAV9JBX4</accession>
<evidence type="ECO:0000256" key="4">
    <source>
        <dbReference type="SAM" id="Phobius"/>
    </source>
</evidence>
<dbReference type="InterPro" id="IPR036259">
    <property type="entry name" value="MFS_trans_sf"/>
</dbReference>
<keyword evidence="4" id="KW-0812">Transmembrane</keyword>
<dbReference type="InterPro" id="IPR011701">
    <property type="entry name" value="MFS"/>
</dbReference>
<gene>
    <name evidence="5" type="ORF">LTR36_006869</name>
</gene>
<name>A0AAV9JBX4_9PEZI</name>
<dbReference type="PANTHER" id="PTHR11360">
    <property type="entry name" value="MONOCARBOXYLATE TRANSPORTER"/>
    <property type="match status" value="1"/>
</dbReference>
<feature type="transmembrane region" description="Helical" evidence="4">
    <location>
        <begin position="49"/>
        <end position="66"/>
    </location>
</feature>
<feature type="transmembrane region" description="Helical" evidence="4">
    <location>
        <begin position="376"/>
        <end position="404"/>
    </location>
</feature>
<feature type="transmembrane region" description="Helical" evidence="4">
    <location>
        <begin position="119"/>
        <end position="137"/>
    </location>
</feature>
<feature type="transmembrane region" description="Helical" evidence="4">
    <location>
        <begin position="149"/>
        <end position="171"/>
    </location>
</feature>
<reference evidence="5 6" key="1">
    <citation type="submission" date="2021-11" db="EMBL/GenBank/DDBJ databases">
        <title>Black yeast isolated from Biological Soil Crust.</title>
        <authorList>
            <person name="Kurbessoian T."/>
        </authorList>
    </citation>
    <scope>NUCLEOTIDE SEQUENCE [LARGE SCALE GENOMIC DNA]</scope>
    <source>
        <strain evidence="5 6">CCFEE 5522</strain>
    </source>
</reference>
<comment type="similarity">
    <text evidence="2">Belongs to the major facilitator superfamily. Monocarboxylate porter (TC 2.A.1.13) family.</text>
</comment>
<keyword evidence="4" id="KW-1133">Transmembrane helix</keyword>
<feature type="transmembrane region" description="Helical" evidence="4">
    <location>
        <begin position="266"/>
        <end position="287"/>
    </location>
</feature>
<evidence type="ECO:0000256" key="3">
    <source>
        <dbReference type="SAM" id="MobiDB-lite"/>
    </source>
</evidence>
<feature type="transmembrane region" description="Helical" evidence="4">
    <location>
        <begin position="86"/>
        <end position="107"/>
    </location>
</feature>
<dbReference type="PANTHER" id="PTHR11360:SF234">
    <property type="entry name" value="MFS-TYPE TRANSPORTER DBAD-RELATED"/>
    <property type="match status" value="1"/>
</dbReference>
<evidence type="ECO:0000256" key="1">
    <source>
        <dbReference type="ARBA" id="ARBA00004141"/>
    </source>
</evidence>
<feature type="transmembrane region" description="Helical" evidence="4">
    <location>
        <begin position="183"/>
        <end position="204"/>
    </location>
</feature>
<feature type="region of interest" description="Disordered" evidence="3">
    <location>
        <begin position="486"/>
        <end position="513"/>
    </location>
</feature>
<feature type="transmembrane region" description="Helical" evidence="4">
    <location>
        <begin position="416"/>
        <end position="439"/>
    </location>
</feature>
<comment type="caution">
    <text evidence="5">The sequence shown here is derived from an EMBL/GenBank/DDBJ whole genome shotgun (WGS) entry which is preliminary data.</text>
</comment>
<dbReference type="GO" id="GO:0022857">
    <property type="term" value="F:transmembrane transporter activity"/>
    <property type="evidence" value="ECO:0007669"/>
    <property type="project" value="InterPro"/>
</dbReference>
<sequence length="513" mass="55349">MRVEIETPHGPLQRSGSVQRDALASLSMASDPTANACDEPTWPSGWRPWLSLFGGFLLMFNSWGWVNTYGTYSSFYNQHLLPGKDLLLLNLIGATQSAMVLALSGVVGRLLDAGYRLRLLVTGTILLSLGTFLLSVVNGGGHRGEGNYGLIWLTQGFISGLGMGCFFVSSSQIVATWFKKRKGFAIGVVASGASVAGLILPILTKFLITEVGFNNAVRYVATVITATSILAVFIARPNPMQRYRKPPKWSDIRVFVDKDALKNASYCWFTAAICFLFLGFYAVFFTLEEWAAHEGLGYRGETPSGFDIGLTHEVKKDAIRTFYLLSIMNGASTIGRLGSSYLCDHFGALNVHAIVTAVASLLILAVWTTARTVPAAIAFVVAFGIFSGSVIGLPPASVAFILGTHDAEAQAKLGQWTGMMYTASAIFALTGPVIAGHLISRYDRNFLTVQLWSGACLLLSACCMGIAIFYRKRTSARQWMSEKKKSLSSSVNSPDNTPEKSQAASVSGEAGMV</sequence>
<proteinExistence type="inferred from homology"/>
<comment type="subcellular location">
    <subcellularLocation>
        <location evidence="1">Membrane</location>
        <topology evidence="1">Multi-pass membrane protein</topology>
    </subcellularLocation>
</comment>
<dbReference type="Pfam" id="PF07690">
    <property type="entry name" value="MFS_1"/>
    <property type="match status" value="1"/>
</dbReference>
<dbReference type="Gene3D" id="1.20.1250.20">
    <property type="entry name" value="MFS general substrate transporter like domains"/>
    <property type="match status" value="2"/>
</dbReference>
<evidence type="ECO:0000256" key="2">
    <source>
        <dbReference type="ARBA" id="ARBA00006727"/>
    </source>
</evidence>
<keyword evidence="6" id="KW-1185">Reference proteome</keyword>
<evidence type="ECO:0000313" key="5">
    <source>
        <dbReference type="EMBL" id="KAK4542412.1"/>
    </source>
</evidence>
<dbReference type="Proteomes" id="UP001324427">
    <property type="component" value="Unassembled WGS sequence"/>
</dbReference>
<feature type="transmembrane region" description="Helical" evidence="4">
    <location>
        <begin position="451"/>
        <end position="470"/>
    </location>
</feature>